<dbReference type="EMBL" id="UINC01057518">
    <property type="protein sequence ID" value="SVB78754.1"/>
    <property type="molecule type" value="Genomic_DNA"/>
</dbReference>
<dbReference type="PROSITE" id="PS51084">
    <property type="entry name" value="HIT_2"/>
    <property type="match status" value="1"/>
</dbReference>
<keyword evidence="1" id="KW-0547">Nucleotide-binding</keyword>
<proteinExistence type="predicted"/>
<evidence type="ECO:0000259" key="2">
    <source>
        <dbReference type="PROSITE" id="PS51084"/>
    </source>
</evidence>
<evidence type="ECO:0000313" key="3">
    <source>
        <dbReference type="EMBL" id="SVB78754.1"/>
    </source>
</evidence>
<evidence type="ECO:0000256" key="1">
    <source>
        <dbReference type="ARBA" id="ARBA00022741"/>
    </source>
</evidence>
<dbReference type="PANTHER" id="PTHR42997:SF1">
    <property type="entry name" value="AP-4-A PHOSPHORYLASE"/>
    <property type="match status" value="1"/>
</dbReference>
<name>A0A382GV57_9ZZZZ</name>
<dbReference type="Gene3D" id="3.30.428.10">
    <property type="entry name" value="HIT-like"/>
    <property type="match status" value="1"/>
</dbReference>
<dbReference type="AlphaFoldDB" id="A0A382GV57"/>
<feature type="domain" description="HIT" evidence="2">
    <location>
        <begin position="26"/>
        <end position="135"/>
    </location>
</feature>
<dbReference type="InterPro" id="IPR052908">
    <property type="entry name" value="AP-4-A_phosphorylase"/>
</dbReference>
<sequence length="165" mass="18403">MRNLHAYWRMEYLSVPSKGEDDGNPFIRLPAHGDDRAVYIVHRAKYAYLILNKYPYNPGHLLAVPFREVPRLRDLGADERIDLMDLIAFAQDILEDAFSPDGFNVGINEGATGGAGIPSHMHAHVVPRWKSDTNFMPVLADTRVLPESLDATCEKLCACVAARLG</sequence>
<dbReference type="InterPro" id="IPR011146">
    <property type="entry name" value="HIT-like"/>
</dbReference>
<dbReference type="InterPro" id="IPR039383">
    <property type="entry name" value="FHIT"/>
</dbReference>
<reference evidence="3" key="1">
    <citation type="submission" date="2018-05" db="EMBL/GenBank/DDBJ databases">
        <authorList>
            <person name="Lanie J.A."/>
            <person name="Ng W.-L."/>
            <person name="Kazmierczak K.M."/>
            <person name="Andrzejewski T.M."/>
            <person name="Davidsen T.M."/>
            <person name="Wayne K.J."/>
            <person name="Tettelin H."/>
            <person name="Glass J.I."/>
            <person name="Rusch D."/>
            <person name="Podicherti R."/>
            <person name="Tsui H.-C.T."/>
            <person name="Winkler M.E."/>
        </authorList>
    </citation>
    <scope>NUCLEOTIDE SEQUENCE</scope>
</reference>
<dbReference type="PANTHER" id="PTHR42997">
    <property type="entry name" value="HIT FAMILY HYDROLASE"/>
    <property type="match status" value="1"/>
</dbReference>
<dbReference type="CDD" id="cd01275">
    <property type="entry name" value="FHIT"/>
    <property type="match status" value="1"/>
</dbReference>
<dbReference type="InterPro" id="IPR036265">
    <property type="entry name" value="HIT-like_sf"/>
</dbReference>
<dbReference type="SUPFAM" id="SSF54197">
    <property type="entry name" value="HIT-like"/>
    <property type="match status" value="1"/>
</dbReference>
<gene>
    <name evidence="3" type="ORF">METZ01_LOCUS231608</name>
</gene>
<protein>
    <recommendedName>
        <fullName evidence="2">HIT domain-containing protein</fullName>
    </recommendedName>
</protein>
<dbReference type="GO" id="GO:0000166">
    <property type="term" value="F:nucleotide binding"/>
    <property type="evidence" value="ECO:0007669"/>
    <property type="project" value="UniProtKB-KW"/>
</dbReference>
<accession>A0A382GV57</accession>
<organism evidence="3">
    <name type="scientific">marine metagenome</name>
    <dbReference type="NCBI Taxonomy" id="408172"/>
    <lineage>
        <taxon>unclassified sequences</taxon>
        <taxon>metagenomes</taxon>
        <taxon>ecological metagenomes</taxon>
    </lineage>
</organism>
<dbReference type="GO" id="GO:0003824">
    <property type="term" value="F:catalytic activity"/>
    <property type="evidence" value="ECO:0007669"/>
    <property type="project" value="InterPro"/>
</dbReference>
<dbReference type="Pfam" id="PF01230">
    <property type="entry name" value="HIT"/>
    <property type="match status" value="1"/>
</dbReference>